<proteinExistence type="predicted"/>
<evidence type="ECO:0000313" key="2">
    <source>
        <dbReference type="Proteomes" id="UP000789396"/>
    </source>
</evidence>
<accession>A0A9N9JKT4</accession>
<dbReference type="Proteomes" id="UP000789396">
    <property type="component" value="Unassembled WGS sequence"/>
</dbReference>
<reference evidence="1" key="1">
    <citation type="submission" date="2021-06" db="EMBL/GenBank/DDBJ databases">
        <authorList>
            <person name="Kallberg Y."/>
            <person name="Tangrot J."/>
            <person name="Rosling A."/>
        </authorList>
    </citation>
    <scope>NUCLEOTIDE SEQUENCE</scope>
    <source>
        <strain evidence="1">IN212</strain>
    </source>
</reference>
<dbReference type="AlphaFoldDB" id="A0A9N9JKT4"/>
<sequence length="272" mass="31331">RTLKPNAFPIPDKYIVKTTYGKSKITITCFVEYIANRLHFKIIFGSDPDDFVCSNLSATTVANAYITVYNEKKAKKASRLLKPFDNLSNRMQINRGKNIGVNIFQDFETRAQQHFNKIDQQLAVIKAMDKNLISRAAYRSLAWINQKLRLDKKMMIDIPIQFINLDSLCENNNNSIIDIDEQEIIDEMITSIRKDPIIHIRISGDGRNVGRKIKHVMITFAILNDKSNIHYSDHHFVLLLYPGDESYNILKSALSFLITELKEIQNGFFDLA</sequence>
<protein>
    <submittedName>
        <fullName evidence="1">3439_t:CDS:1</fullName>
    </submittedName>
</protein>
<evidence type="ECO:0000313" key="1">
    <source>
        <dbReference type="EMBL" id="CAG8786896.1"/>
    </source>
</evidence>
<dbReference type="OrthoDB" id="2388514at2759"/>
<keyword evidence="2" id="KW-1185">Reference proteome</keyword>
<feature type="non-terminal residue" evidence="1">
    <location>
        <position position="272"/>
    </location>
</feature>
<feature type="non-terminal residue" evidence="1">
    <location>
        <position position="1"/>
    </location>
</feature>
<comment type="caution">
    <text evidence="1">The sequence shown here is derived from an EMBL/GenBank/DDBJ whole genome shotgun (WGS) entry which is preliminary data.</text>
</comment>
<gene>
    <name evidence="1" type="ORF">RFULGI_LOCUS16338</name>
</gene>
<organism evidence="1 2">
    <name type="scientific">Racocetra fulgida</name>
    <dbReference type="NCBI Taxonomy" id="60492"/>
    <lineage>
        <taxon>Eukaryota</taxon>
        <taxon>Fungi</taxon>
        <taxon>Fungi incertae sedis</taxon>
        <taxon>Mucoromycota</taxon>
        <taxon>Glomeromycotina</taxon>
        <taxon>Glomeromycetes</taxon>
        <taxon>Diversisporales</taxon>
        <taxon>Gigasporaceae</taxon>
        <taxon>Racocetra</taxon>
    </lineage>
</organism>
<dbReference type="EMBL" id="CAJVPZ010057456">
    <property type="protein sequence ID" value="CAG8786896.1"/>
    <property type="molecule type" value="Genomic_DNA"/>
</dbReference>
<name>A0A9N9JKT4_9GLOM</name>